<evidence type="ECO:0000313" key="2">
    <source>
        <dbReference type="Proteomes" id="UP000185911"/>
    </source>
</evidence>
<dbReference type="AlphaFoldDB" id="A0A1Q8YIP6"/>
<evidence type="ECO:0000313" key="1">
    <source>
        <dbReference type="EMBL" id="OLP07770.1"/>
    </source>
</evidence>
<dbReference type="RefSeq" id="WP_158025673.1">
    <property type="nucleotide sequence ID" value="NZ_MSYM01000007.1"/>
</dbReference>
<sequence>MVILLFLMLQPWRELRDRLLRLMGGDPTKLVSNNVVEPMLYGDRTGVSSLAVLLSAVFWAALWGWHSRCSAFTSAPEVPRHRLRRAS</sequence>
<dbReference type="STRING" id="81479.RA876_18250"/>
<gene>
    <name evidence="1" type="ORF">BLL52_0866</name>
</gene>
<protein>
    <submittedName>
        <fullName evidence="1">Integral membrane transport domain protein</fullName>
    </submittedName>
</protein>
<proteinExistence type="predicted"/>
<organism evidence="1 2">
    <name type="scientific">Rhodoferax antarcticus ANT.BR</name>
    <dbReference type="NCBI Taxonomy" id="1111071"/>
    <lineage>
        <taxon>Bacteria</taxon>
        <taxon>Pseudomonadati</taxon>
        <taxon>Pseudomonadota</taxon>
        <taxon>Betaproteobacteria</taxon>
        <taxon>Burkholderiales</taxon>
        <taxon>Comamonadaceae</taxon>
        <taxon>Rhodoferax</taxon>
    </lineage>
</organism>
<dbReference type="EMBL" id="MSYM01000007">
    <property type="protein sequence ID" value="OLP07770.1"/>
    <property type="molecule type" value="Genomic_DNA"/>
</dbReference>
<name>A0A1Q8YIP6_9BURK</name>
<accession>A0A1Q8YIP6</accession>
<reference evidence="1 2" key="1">
    <citation type="submission" date="2017-01" db="EMBL/GenBank/DDBJ databases">
        <title>Genome sequence of Rhodoferax antarcticus ANT.BR, a psychrophilic purple nonsulfur bacterium from an Antarctic microbial mat.</title>
        <authorList>
            <person name="Baker J."/>
            <person name="Riester C."/>
            <person name="Skinner B."/>
            <person name="Newell A."/>
            <person name="Swingley W."/>
            <person name="Madigan M."/>
            <person name="Jung D."/>
            <person name="Asao M."/>
            <person name="Chen M."/>
            <person name="Loughlin P."/>
            <person name="Pan H."/>
            <person name="Lin S."/>
            <person name="Li N."/>
            <person name="Shaw J."/>
            <person name="Prado M."/>
            <person name="Sherman C."/>
            <person name="Li X."/>
            <person name="Tang J."/>
            <person name="Blankenship R."/>
            <person name="Zhao T."/>
            <person name="Touchman J."/>
            <person name="Sattley M."/>
        </authorList>
    </citation>
    <scope>NUCLEOTIDE SEQUENCE [LARGE SCALE GENOMIC DNA]</scope>
    <source>
        <strain evidence="1 2">ANT.BR</strain>
    </source>
</reference>
<comment type="caution">
    <text evidence="1">The sequence shown here is derived from an EMBL/GenBank/DDBJ whole genome shotgun (WGS) entry which is preliminary data.</text>
</comment>
<dbReference type="Proteomes" id="UP000185911">
    <property type="component" value="Unassembled WGS sequence"/>
</dbReference>
<keyword evidence="2" id="KW-1185">Reference proteome</keyword>